<name>A0AAD1ZG17_9LAMI</name>
<dbReference type="EMBL" id="OU503044">
    <property type="protein sequence ID" value="CAI9768303.1"/>
    <property type="molecule type" value="Genomic_DNA"/>
</dbReference>
<evidence type="ECO:0000313" key="6">
    <source>
        <dbReference type="Proteomes" id="UP000834106"/>
    </source>
</evidence>
<reference evidence="5" key="1">
    <citation type="submission" date="2023-05" db="EMBL/GenBank/DDBJ databases">
        <authorList>
            <person name="Huff M."/>
        </authorList>
    </citation>
    <scope>NUCLEOTIDE SEQUENCE</scope>
</reference>
<feature type="compositionally biased region" description="Low complexity" evidence="3">
    <location>
        <begin position="90"/>
        <end position="118"/>
    </location>
</feature>
<proteinExistence type="predicted"/>
<dbReference type="InterPro" id="IPR038336">
    <property type="entry name" value="NET_sf"/>
</dbReference>
<dbReference type="Gene3D" id="1.20.1270.220">
    <property type="match status" value="1"/>
</dbReference>
<dbReference type="PROSITE" id="PS51525">
    <property type="entry name" value="NET"/>
    <property type="match status" value="1"/>
</dbReference>
<evidence type="ECO:0000256" key="3">
    <source>
        <dbReference type="SAM" id="MobiDB-lite"/>
    </source>
</evidence>
<evidence type="ECO:0000259" key="4">
    <source>
        <dbReference type="PROSITE" id="PS51525"/>
    </source>
</evidence>
<sequence length="126" mass="13747">MPQLVQIIRKGNEHLAQDGDEIELDIEALDTETLWELDRFVTNWSLKNTRMRMWTLMRISATHFPPVEIEKDKGGGEVGHDQDRDYGNASSGLSSSSSSSSSFSSSSDSDSGSSSGSDSDADDVQS</sequence>
<feature type="compositionally biased region" description="Basic and acidic residues" evidence="3">
    <location>
        <begin position="68"/>
        <end position="86"/>
    </location>
</feature>
<dbReference type="InterPro" id="IPR027353">
    <property type="entry name" value="NET_dom"/>
</dbReference>
<feature type="domain" description="NET" evidence="4">
    <location>
        <begin position="1"/>
        <end position="52"/>
    </location>
</feature>
<gene>
    <name evidence="5" type="ORF">FPE_LOCUS15733</name>
</gene>
<evidence type="ECO:0000256" key="1">
    <source>
        <dbReference type="ARBA" id="ARBA00023015"/>
    </source>
</evidence>
<dbReference type="Pfam" id="PF17035">
    <property type="entry name" value="BET"/>
    <property type="match status" value="1"/>
</dbReference>
<dbReference type="Proteomes" id="UP000834106">
    <property type="component" value="Chromosome 9"/>
</dbReference>
<evidence type="ECO:0000313" key="5">
    <source>
        <dbReference type="EMBL" id="CAI9768303.1"/>
    </source>
</evidence>
<dbReference type="AlphaFoldDB" id="A0AAD1ZG17"/>
<evidence type="ECO:0000256" key="2">
    <source>
        <dbReference type="ARBA" id="ARBA00023163"/>
    </source>
</evidence>
<keyword evidence="6" id="KW-1185">Reference proteome</keyword>
<organism evidence="5 6">
    <name type="scientific">Fraxinus pennsylvanica</name>
    <dbReference type="NCBI Taxonomy" id="56036"/>
    <lineage>
        <taxon>Eukaryota</taxon>
        <taxon>Viridiplantae</taxon>
        <taxon>Streptophyta</taxon>
        <taxon>Embryophyta</taxon>
        <taxon>Tracheophyta</taxon>
        <taxon>Spermatophyta</taxon>
        <taxon>Magnoliopsida</taxon>
        <taxon>eudicotyledons</taxon>
        <taxon>Gunneridae</taxon>
        <taxon>Pentapetalae</taxon>
        <taxon>asterids</taxon>
        <taxon>lamiids</taxon>
        <taxon>Lamiales</taxon>
        <taxon>Oleaceae</taxon>
        <taxon>Oleeae</taxon>
        <taxon>Fraxinus</taxon>
    </lineage>
</organism>
<keyword evidence="2" id="KW-0804">Transcription</keyword>
<accession>A0AAD1ZG17</accession>
<protein>
    <recommendedName>
        <fullName evidence="4">NET domain-containing protein</fullName>
    </recommendedName>
</protein>
<feature type="region of interest" description="Disordered" evidence="3">
    <location>
        <begin position="65"/>
        <end position="126"/>
    </location>
</feature>
<keyword evidence="1" id="KW-0805">Transcription regulation</keyword>
<dbReference type="PANTHER" id="PTHR45926">
    <property type="entry name" value="OSJNBA0053K19.4 PROTEIN"/>
    <property type="match status" value="1"/>
</dbReference>